<evidence type="ECO:0000256" key="5">
    <source>
        <dbReference type="PROSITE-ProRule" id="PRU00169"/>
    </source>
</evidence>
<dbReference type="SMART" id="SM00421">
    <property type="entry name" value="HTH_LUXR"/>
    <property type="match status" value="1"/>
</dbReference>
<dbReference type="SMART" id="SM00448">
    <property type="entry name" value="REC"/>
    <property type="match status" value="1"/>
</dbReference>
<evidence type="ECO:0000256" key="1">
    <source>
        <dbReference type="ARBA" id="ARBA00022553"/>
    </source>
</evidence>
<dbReference type="SUPFAM" id="SSF52172">
    <property type="entry name" value="CheY-like"/>
    <property type="match status" value="1"/>
</dbReference>
<dbReference type="Proteomes" id="UP000069205">
    <property type="component" value="Chromosome"/>
</dbReference>
<evidence type="ECO:0000256" key="2">
    <source>
        <dbReference type="ARBA" id="ARBA00023015"/>
    </source>
</evidence>
<keyword evidence="1 5" id="KW-0597">Phosphoprotein</keyword>
<dbReference type="KEGG" id="nmv:NITMOv2_0507"/>
<name>A0A0K2G7L7_NITMO</name>
<dbReference type="PANTHER" id="PTHR43214:SF41">
    <property type="entry name" value="NITRATE_NITRITE RESPONSE REGULATOR PROTEIN NARP"/>
    <property type="match status" value="1"/>
</dbReference>
<dbReference type="InterPro" id="IPR000792">
    <property type="entry name" value="Tscrpt_reg_LuxR_C"/>
</dbReference>
<dbReference type="AlphaFoldDB" id="A0A0K2G7L7"/>
<dbReference type="STRING" id="42253.NITMOv2_0507"/>
<keyword evidence="9" id="KW-1185">Reference proteome</keyword>
<proteinExistence type="predicted"/>
<dbReference type="SUPFAM" id="SSF46894">
    <property type="entry name" value="C-terminal effector domain of the bipartite response regulators"/>
    <property type="match status" value="1"/>
</dbReference>
<dbReference type="PROSITE" id="PS50110">
    <property type="entry name" value="RESPONSE_REGULATORY"/>
    <property type="match status" value="1"/>
</dbReference>
<dbReference type="PROSITE" id="PS00622">
    <property type="entry name" value="HTH_LUXR_1"/>
    <property type="match status" value="1"/>
</dbReference>
<gene>
    <name evidence="8" type="ORF">NITMOv2_0507</name>
</gene>
<keyword evidence="4" id="KW-0804">Transcription</keyword>
<evidence type="ECO:0000313" key="8">
    <source>
        <dbReference type="EMBL" id="ALA56943.1"/>
    </source>
</evidence>
<accession>A0A0K2G7L7</accession>
<dbReference type="InterPro" id="IPR011006">
    <property type="entry name" value="CheY-like_superfamily"/>
</dbReference>
<reference evidence="8 9" key="1">
    <citation type="journal article" date="2015" name="Proc. Natl. Acad. Sci. U.S.A.">
        <title>Expanded metabolic versatility of ubiquitous nitrite-oxidizing bacteria from the genus Nitrospira.</title>
        <authorList>
            <person name="Koch H."/>
            <person name="Lucker S."/>
            <person name="Albertsen M."/>
            <person name="Kitzinger K."/>
            <person name="Herbold C."/>
            <person name="Spieck E."/>
            <person name="Nielsen P.H."/>
            <person name="Wagner M."/>
            <person name="Daims H."/>
        </authorList>
    </citation>
    <scope>NUCLEOTIDE SEQUENCE [LARGE SCALE GENOMIC DNA]</scope>
    <source>
        <strain evidence="8 9">NSP M-1</strain>
    </source>
</reference>
<dbReference type="GO" id="GO:0006355">
    <property type="term" value="P:regulation of DNA-templated transcription"/>
    <property type="evidence" value="ECO:0007669"/>
    <property type="project" value="InterPro"/>
</dbReference>
<dbReference type="CDD" id="cd17535">
    <property type="entry name" value="REC_NarL-like"/>
    <property type="match status" value="1"/>
</dbReference>
<keyword evidence="2" id="KW-0805">Transcription regulation</keyword>
<dbReference type="PRINTS" id="PR00038">
    <property type="entry name" value="HTHLUXR"/>
</dbReference>
<feature type="domain" description="HTH luxR-type" evidence="6">
    <location>
        <begin position="145"/>
        <end position="210"/>
    </location>
</feature>
<dbReference type="InterPro" id="IPR016032">
    <property type="entry name" value="Sig_transdc_resp-reg_C-effctor"/>
</dbReference>
<keyword evidence="3" id="KW-0238">DNA-binding</keyword>
<evidence type="ECO:0000256" key="3">
    <source>
        <dbReference type="ARBA" id="ARBA00023125"/>
    </source>
</evidence>
<dbReference type="EMBL" id="CP011801">
    <property type="protein sequence ID" value="ALA56943.1"/>
    <property type="molecule type" value="Genomic_DNA"/>
</dbReference>
<dbReference type="InterPro" id="IPR058245">
    <property type="entry name" value="NreC/VraR/RcsB-like_REC"/>
</dbReference>
<evidence type="ECO:0000256" key="4">
    <source>
        <dbReference type="ARBA" id="ARBA00023163"/>
    </source>
</evidence>
<dbReference type="InterPro" id="IPR039420">
    <property type="entry name" value="WalR-like"/>
</dbReference>
<evidence type="ECO:0000259" key="6">
    <source>
        <dbReference type="PROSITE" id="PS50043"/>
    </source>
</evidence>
<dbReference type="RefSeq" id="WP_053378356.1">
    <property type="nucleotide sequence ID" value="NZ_CP011801.1"/>
</dbReference>
<dbReference type="PROSITE" id="PS50043">
    <property type="entry name" value="HTH_LUXR_2"/>
    <property type="match status" value="1"/>
</dbReference>
<dbReference type="Gene3D" id="3.40.50.2300">
    <property type="match status" value="1"/>
</dbReference>
<sequence>MRKIRKCLVADDHLIVREGIRHLLLQKGLFTAVAEADHAAAVLAAVRREPWHLLMLDMALPGTHGVDVLKEVKRLRPPLPVLMVSLYPERELAREAFQAGASGYLTKDRAPAELLVAVRQVLAGRRYVGAALADQMTMVATVGRSGAVHRRLSERELKVLRLLARGRTVSRIADDMALSVKTVNACRTRLLGKLNLRTRGELVRYATDHRLLA</sequence>
<feature type="domain" description="Response regulatory" evidence="7">
    <location>
        <begin position="6"/>
        <end position="122"/>
    </location>
</feature>
<dbReference type="PANTHER" id="PTHR43214">
    <property type="entry name" value="TWO-COMPONENT RESPONSE REGULATOR"/>
    <property type="match status" value="1"/>
</dbReference>
<dbReference type="GO" id="GO:0003677">
    <property type="term" value="F:DNA binding"/>
    <property type="evidence" value="ECO:0007669"/>
    <property type="project" value="UniProtKB-KW"/>
</dbReference>
<dbReference type="OrthoDB" id="9780593at2"/>
<protein>
    <submittedName>
        <fullName evidence="8">Transcriptional regulator, LuxR family</fullName>
    </submittedName>
</protein>
<dbReference type="PATRIC" id="fig|42253.5.peg.503"/>
<dbReference type="CDD" id="cd06170">
    <property type="entry name" value="LuxR_C_like"/>
    <property type="match status" value="1"/>
</dbReference>
<evidence type="ECO:0000259" key="7">
    <source>
        <dbReference type="PROSITE" id="PS50110"/>
    </source>
</evidence>
<feature type="modified residue" description="4-aspartylphosphate" evidence="5">
    <location>
        <position position="57"/>
    </location>
</feature>
<dbReference type="InterPro" id="IPR001789">
    <property type="entry name" value="Sig_transdc_resp-reg_receiver"/>
</dbReference>
<dbReference type="GO" id="GO:0000160">
    <property type="term" value="P:phosphorelay signal transduction system"/>
    <property type="evidence" value="ECO:0007669"/>
    <property type="project" value="InterPro"/>
</dbReference>
<dbReference type="Pfam" id="PF00196">
    <property type="entry name" value="GerE"/>
    <property type="match status" value="1"/>
</dbReference>
<evidence type="ECO:0000313" key="9">
    <source>
        <dbReference type="Proteomes" id="UP000069205"/>
    </source>
</evidence>
<organism evidence="8 9">
    <name type="scientific">Nitrospira moscoviensis</name>
    <dbReference type="NCBI Taxonomy" id="42253"/>
    <lineage>
        <taxon>Bacteria</taxon>
        <taxon>Pseudomonadati</taxon>
        <taxon>Nitrospirota</taxon>
        <taxon>Nitrospiria</taxon>
        <taxon>Nitrospirales</taxon>
        <taxon>Nitrospiraceae</taxon>
        <taxon>Nitrospira</taxon>
    </lineage>
</organism>
<dbReference type="Pfam" id="PF00072">
    <property type="entry name" value="Response_reg"/>
    <property type="match status" value="1"/>
</dbReference>